<evidence type="ECO:0000313" key="3">
    <source>
        <dbReference type="WBParaSite" id="ACOC_0000242101-mRNA-1"/>
    </source>
</evidence>
<dbReference type="PRINTS" id="PR00081">
    <property type="entry name" value="GDHRDH"/>
</dbReference>
<name>A0A158PEU0_ANGCS</name>
<sequence length="204" mass="21982">MAYPTSIFITGANRCIGLGLVKEFLKVSSVKIVIAAARIPENAKDLIAINGSRLKIVKMDVTCDDSIKDAYIETFLPLLSKASSHCTGNHLGVDRAAIINMSSCSASIMLNEEGSGVVGSLAYKISKSALNQLGKTMAVDLVSEKVLIAQFHPGWVITDMGTMGGRVAEITVEESVCSLVESMSKLRERHNGGYFDRRLEVMPN</sequence>
<dbReference type="PANTHER" id="PTHR43544:SF5">
    <property type="entry name" value="C-FACTOR-RELATED"/>
    <property type="match status" value="1"/>
</dbReference>
<dbReference type="InterPro" id="IPR036291">
    <property type="entry name" value="NAD(P)-bd_dom_sf"/>
</dbReference>
<reference evidence="3" key="1">
    <citation type="submission" date="2016-04" db="UniProtKB">
        <authorList>
            <consortium name="WormBaseParasite"/>
        </authorList>
    </citation>
    <scope>IDENTIFICATION</scope>
</reference>
<dbReference type="Gene3D" id="3.40.50.720">
    <property type="entry name" value="NAD(P)-binding Rossmann-like Domain"/>
    <property type="match status" value="2"/>
</dbReference>
<keyword evidence="2" id="KW-1185">Reference proteome</keyword>
<reference evidence="1 2" key="2">
    <citation type="submission" date="2018-11" db="EMBL/GenBank/DDBJ databases">
        <authorList>
            <consortium name="Pathogen Informatics"/>
        </authorList>
    </citation>
    <scope>NUCLEOTIDE SEQUENCE [LARGE SCALE GENOMIC DNA]</scope>
    <source>
        <strain evidence="1 2">Costa Rica</strain>
    </source>
</reference>
<dbReference type="EMBL" id="UYYA01000485">
    <property type="protein sequence ID" value="VDM54007.1"/>
    <property type="molecule type" value="Genomic_DNA"/>
</dbReference>
<organism evidence="3">
    <name type="scientific">Angiostrongylus costaricensis</name>
    <name type="common">Nematode worm</name>
    <dbReference type="NCBI Taxonomy" id="334426"/>
    <lineage>
        <taxon>Eukaryota</taxon>
        <taxon>Metazoa</taxon>
        <taxon>Ecdysozoa</taxon>
        <taxon>Nematoda</taxon>
        <taxon>Chromadorea</taxon>
        <taxon>Rhabditida</taxon>
        <taxon>Rhabditina</taxon>
        <taxon>Rhabditomorpha</taxon>
        <taxon>Strongyloidea</taxon>
        <taxon>Metastrongylidae</taxon>
        <taxon>Angiostrongylus</taxon>
    </lineage>
</organism>
<dbReference type="GO" id="GO:0005737">
    <property type="term" value="C:cytoplasm"/>
    <property type="evidence" value="ECO:0007669"/>
    <property type="project" value="TreeGrafter"/>
</dbReference>
<dbReference type="Proteomes" id="UP000267027">
    <property type="component" value="Unassembled WGS sequence"/>
</dbReference>
<protein>
    <submittedName>
        <fullName evidence="3">C-factor</fullName>
    </submittedName>
</protein>
<evidence type="ECO:0000313" key="1">
    <source>
        <dbReference type="EMBL" id="VDM54007.1"/>
    </source>
</evidence>
<dbReference type="PANTHER" id="PTHR43544">
    <property type="entry name" value="SHORT-CHAIN DEHYDROGENASE/REDUCTASE"/>
    <property type="match status" value="1"/>
</dbReference>
<accession>A0A158PEU0</accession>
<dbReference type="OrthoDB" id="7289984at2759"/>
<dbReference type="OMA" id="FKHAGYG"/>
<proteinExistence type="predicted"/>
<dbReference type="SUPFAM" id="SSF51735">
    <property type="entry name" value="NAD(P)-binding Rossmann-fold domains"/>
    <property type="match status" value="1"/>
</dbReference>
<gene>
    <name evidence="1" type="ORF">ACOC_LOCUS2422</name>
</gene>
<evidence type="ECO:0000313" key="2">
    <source>
        <dbReference type="Proteomes" id="UP000267027"/>
    </source>
</evidence>
<dbReference type="InterPro" id="IPR051468">
    <property type="entry name" value="Fungal_SecMetab_SDRs"/>
</dbReference>
<dbReference type="WBParaSite" id="ACOC_0000242101-mRNA-1">
    <property type="protein sequence ID" value="ACOC_0000242101-mRNA-1"/>
    <property type="gene ID" value="ACOC_0000242101"/>
</dbReference>
<dbReference type="AlphaFoldDB" id="A0A158PEU0"/>
<dbReference type="GO" id="GO:0016491">
    <property type="term" value="F:oxidoreductase activity"/>
    <property type="evidence" value="ECO:0007669"/>
    <property type="project" value="TreeGrafter"/>
</dbReference>
<dbReference type="InterPro" id="IPR002347">
    <property type="entry name" value="SDR_fam"/>
</dbReference>